<dbReference type="SUPFAM" id="SSF52172">
    <property type="entry name" value="CheY-like"/>
    <property type="match status" value="1"/>
</dbReference>
<keyword evidence="2" id="KW-0597">Phosphoprotein</keyword>
<dbReference type="GO" id="GO:0000160">
    <property type="term" value="P:phosphorelay signal transduction system"/>
    <property type="evidence" value="ECO:0007669"/>
    <property type="project" value="InterPro"/>
</dbReference>
<dbReference type="PROSITE" id="PS50110">
    <property type="entry name" value="RESPONSE_REGULATORY"/>
    <property type="match status" value="1"/>
</dbReference>
<evidence type="ECO:0000313" key="4">
    <source>
        <dbReference type="EMBL" id="PNF61331.1"/>
    </source>
</evidence>
<gene>
    <name evidence="4" type="ORF">CXK99_00925</name>
</gene>
<dbReference type="InterPro" id="IPR052016">
    <property type="entry name" value="Bact_Sigma-Reg"/>
</dbReference>
<dbReference type="SUPFAM" id="SSF81606">
    <property type="entry name" value="PP2C-like"/>
    <property type="match status" value="1"/>
</dbReference>
<feature type="domain" description="Response regulatory" evidence="3">
    <location>
        <begin position="6"/>
        <end position="122"/>
    </location>
</feature>
<name>A0A2N8RJV6_STUST</name>
<dbReference type="Pfam" id="PF07228">
    <property type="entry name" value="SpoIIE"/>
    <property type="match status" value="1"/>
</dbReference>
<keyword evidence="1" id="KW-0378">Hydrolase</keyword>
<dbReference type="Pfam" id="PF00072">
    <property type="entry name" value="Response_reg"/>
    <property type="match status" value="1"/>
</dbReference>
<dbReference type="SUPFAM" id="SSF55874">
    <property type="entry name" value="ATPase domain of HSP90 chaperone/DNA topoisomerase II/histidine kinase"/>
    <property type="match status" value="1"/>
</dbReference>
<dbReference type="PANTHER" id="PTHR43156">
    <property type="entry name" value="STAGE II SPORULATION PROTEIN E-RELATED"/>
    <property type="match status" value="1"/>
</dbReference>
<dbReference type="Proteomes" id="UP000236003">
    <property type="component" value="Unassembled WGS sequence"/>
</dbReference>
<dbReference type="SMART" id="SM00448">
    <property type="entry name" value="REC"/>
    <property type="match status" value="1"/>
</dbReference>
<dbReference type="SMART" id="SM00331">
    <property type="entry name" value="PP2C_SIG"/>
    <property type="match status" value="1"/>
</dbReference>
<dbReference type="InterPro" id="IPR036457">
    <property type="entry name" value="PPM-type-like_dom_sf"/>
</dbReference>
<dbReference type="Gene3D" id="3.30.565.10">
    <property type="entry name" value="Histidine kinase-like ATPase, C-terminal domain"/>
    <property type="match status" value="1"/>
</dbReference>
<organism evidence="4 5">
    <name type="scientific">Stutzerimonas stutzeri</name>
    <name type="common">Pseudomonas stutzeri</name>
    <dbReference type="NCBI Taxonomy" id="316"/>
    <lineage>
        <taxon>Bacteria</taxon>
        <taxon>Pseudomonadati</taxon>
        <taxon>Pseudomonadota</taxon>
        <taxon>Gammaproteobacteria</taxon>
        <taxon>Pseudomonadales</taxon>
        <taxon>Pseudomonadaceae</taxon>
        <taxon>Stutzerimonas</taxon>
    </lineage>
</organism>
<dbReference type="GO" id="GO:0016791">
    <property type="term" value="F:phosphatase activity"/>
    <property type="evidence" value="ECO:0007669"/>
    <property type="project" value="TreeGrafter"/>
</dbReference>
<feature type="modified residue" description="4-aspartylphosphate" evidence="2">
    <location>
        <position position="55"/>
    </location>
</feature>
<dbReference type="PANTHER" id="PTHR43156:SF2">
    <property type="entry name" value="STAGE II SPORULATION PROTEIN E"/>
    <property type="match status" value="1"/>
</dbReference>
<sequence length="563" mass="61653">MSTRLSILIAEDSPVDRMLLSTIVARQGHRVLTAADGQEAVELFQRERPQLVLMDALMPVMDGFEAARRIKQLAGDELVPIIFLTSLTENEALVSCLEAGGDDFIAKPYNPIILEAKIQAMHRLRRLQATVLEQRDLIARRNRQLLDEHRAAKAIFDKVAHAGCLSAPNIRYRQSPRALFNGDLLLAAQAPAGQMFVLLGDFTGHGLPAAIGAMPLAETFYGMAAKGYSSSDILREMNAKLKQILPVEMFCCATLLDINAKQGTLRVWSGGLPDGYLISADGRRTALVSQHLPLGVVTAAAFDDKLQYYPLAPGDRLLLLSDGVVESRNAEDELFGEQRLLAALTANREPARLFDEIEQALLDFHGQQQDDLSLVEVVVTEDAGFMPLTSSATAHRVRPMDWSAHFDLRADSLRNGNPLPQLLQVLLQINQLRPRVGAIYTVLGELYSNALEHGVLGLDSALKCDADGFKRYYDLRQQRLQSLADGHIHLELGIKAGAQGGQLRIAISDSGSGFDVASALQAQLGSDQFSGRGLHLVRQLSDGLDWQPDGRGLSVEFVWQAEA</sequence>
<dbReference type="CDD" id="cd16936">
    <property type="entry name" value="HATPase_RsbW-like"/>
    <property type="match status" value="1"/>
</dbReference>
<evidence type="ECO:0000256" key="1">
    <source>
        <dbReference type="ARBA" id="ARBA00022801"/>
    </source>
</evidence>
<protein>
    <submittedName>
        <fullName evidence="4">Fused response regulator/phosphatase</fullName>
    </submittedName>
</protein>
<evidence type="ECO:0000256" key="2">
    <source>
        <dbReference type="PROSITE-ProRule" id="PRU00169"/>
    </source>
</evidence>
<reference evidence="4 5" key="1">
    <citation type="submission" date="2018-01" db="EMBL/GenBank/DDBJ databases">
        <title>Denitrification phenotypes of diverse strains of Pseudomonas stutzeri.</title>
        <authorList>
            <person name="Milligan D.A."/>
            <person name="Bergaust L."/>
            <person name="Bakken L.R."/>
            <person name="Frostegard A."/>
        </authorList>
    </citation>
    <scope>NUCLEOTIDE SEQUENCE [LARGE SCALE GENOMIC DNA]</scope>
    <source>
        <strain evidence="4 5">CCUG 44592</strain>
    </source>
</reference>
<evidence type="ECO:0000313" key="5">
    <source>
        <dbReference type="Proteomes" id="UP000236003"/>
    </source>
</evidence>
<dbReference type="RefSeq" id="WP_102819534.1">
    <property type="nucleotide sequence ID" value="NZ_JAMOHR010000001.1"/>
</dbReference>
<dbReference type="Pfam" id="PF13581">
    <property type="entry name" value="HATPase_c_2"/>
    <property type="match status" value="1"/>
</dbReference>
<dbReference type="InterPro" id="IPR001932">
    <property type="entry name" value="PPM-type_phosphatase-like_dom"/>
</dbReference>
<dbReference type="Gene3D" id="3.40.50.2300">
    <property type="match status" value="1"/>
</dbReference>
<comment type="caution">
    <text evidence="4">The sequence shown here is derived from an EMBL/GenBank/DDBJ whole genome shotgun (WGS) entry which is preliminary data.</text>
</comment>
<dbReference type="InterPro" id="IPR011006">
    <property type="entry name" value="CheY-like_superfamily"/>
</dbReference>
<dbReference type="AlphaFoldDB" id="A0A2N8RJV6"/>
<dbReference type="EMBL" id="POUM01000001">
    <property type="protein sequence ID" value="PNF61331.1"/>
    <property type="molecule type" value="Genomic_DNA"/>
</dbReference>
<accession>A0A2N8RJV6</accession>
<evidence type="ECO:0000259" key="3">
    <source>
        <dbReference type="PROSITE" id="PS50110"/>
    </source>
</evidence>
<proteinExistence type="predicted"/>
<dbReference type="InterPro" id="IPR036890">
    <property type="entry name" value="HATPase_C_sf"/>
</dbReference>
<dbReference type="InterPro" id="IPR003594">
    <property type="entry name" value="HATPase_dom"/>
</dbReference>
<dbReference type="Gene3D" id="3.60.40.10">
    <property type="entry name" value="PPM-type phosphatase domain"/>
    <property type="match status" value="1"/>
</dbReference>
<dbReference type="InterPro" id="IPR001789">
    <property type="entry name" value="Sig_transdc_resp-reg_receiver"/>
</dbReference>